<dbReference type="GO" id="GO:0003677">
    <property type="term" value="F:DNA binding"/>
    <property type="evidence" value="ECO:0007669"/>
    <property type="project" value="UniProtKB-KW"/>
</dbReference>
<dbReference type="InterPro" id="IPR036390">
    <property type="entry name" value="WH_DNA-bd_sf"/>
</dbReference>
<dbReference type="InterPro" id="IPR051534">
    <property type="entry name" value="CBASS_pafABC_assoc_protein"/>
</dbReference>
<evidence type="ECO:0000313" key="4">
    <source>
        <dbReference type="Proteomes" id="UP000632498"/>
    </source>
</evidence>
<reference evidence="3" key="2">
    <citation type="submission" date="2020-09" db="EMBL/GenBank/DDBJ databases">
        <authorList>
            <person name="Sun Q."/>
            <person name="Zhou Y."/>
        </authorList>
    </citation>
    <scope>NUCLEOTIDE SEQUENCE</scope>
    <source>
        <strain evidence="3">CGMCC 1.15254</strain>
    </source>
</reference>
<feature type="domain" description="Helix-turn-helix type 11" evidence="1">
    <location>
        <begin position="7"/>
        <end position="61"/>
    </location>
</feature>
<reference evidence="3" key="1">
    <citation type="journal article" date="2014" name="Int. J. Syst. Evol. Microbiol.">
        <title>Complete genome sequence of Corynebacterium casei LMG S-19264T (=DSM 44701T), isolated from a smear-ripened cheese.</title>
        <authorList>
            <consortium name="US DOE Joint Genome Institute (JGI-PGF)"/>
            <person name="Walter F."/>
            <person name="Albersmeier A."/>
            <person name="Kalinowski J."/>
            <person name="Ruckert C."/>
        </authorList>
    </citation>
    <scope>NUCLEOTIDE SEQUENCE</scope>
    <source>
        <strain evidence="3">CGMCC 1.15254</strain>
    </source>
</reference>
<dbReference type="Gene3D" id="1.10.10.10">
    <property type="entry name" value="Winged helix-like DNA-binding domain superfamily/Winged helix DNA-binding domain"/>
    <property type="match status" value="1"/>
</dbReference>
<dbReference type="RefSeq" id="WP_229734205.1">
    <property type="nucleotide sequence ID" value="NZ_BMHV01000002.1"/>
</dbReference>
<dbReference type="PANTHER" id="PTHR34580:SF3">
    <property type="entry name" value="PROTEIN PAFB"/>
    <property type="match status" value="1"/>
</dbReference>
<dbReference type="Pfam" id="PF13280">
    <property type="entry name" value="WYL"/>
    <property type="match status" value="1"/>
</dbReference>
<proteinExistence type="predicted"/>
<dbReference type="Proteomes" id="UP000632498">
    <property type="component" value="Unassembled WGS sequence"/>
</dbReference>
<dbReference type="PROSITE" id="PS52050">
    <property type="entry name" value="WYL"/>
    <property type="match status" value="1"/>
</dbReference>
<keyword evidence="4" id="KW-1185">Reference proteome</keyword>
<sequence length="232" mass="26592">MMKRTERLIKITTLLQGRRGAVTADYIAQECEVSVRTIYRDIQELMRSGVPISGEAGVGYILDAGYHLPPLSFDIEEIESLVLGMAMVCNWTDDRMGRSARSALDKIKNALPAPSLEKLHGTALFSFQSAIHVPWTVDFSALRLAIREKYKIEIDYVDERKQTSVRTVRPLAMIFLGPIWLLCGWCELRRDFRNFRIDRIQELQILTDRFRDEPGKGLNDYRNGVHCDELGK</sequence>
<dbReference type="Pfam" id="PF08279">
    <property type="entry name" value="HTH_11"/>
    <property type="match status" value="1"/>
</dbReference>
<protein>
    <submittedName>
        <fullName evidence="3">DNA-binding transcriptional regulator</fullName>
    </submittedName>
</protein>
<dbReference type="InterPro" id="IPR013196">
    <property type="entry name" value="HTH_11"/>
</dbReference>
<name>A0A917BR76_9PROT</name>
<accession>A0A917BR76</accession>
<dbReference type="EMBL" id="BMHV01000002">
    <property type="protein sequence ID" value="GGF53426.1"/>
    <property type="molecule type" value="Genomic_DNA"/>
</dbReference>
<dbReference type="AlphaFoldDB" id="A0A917BR76"/>
<evidence type="ECO:0000259" key="1">
    <source>
        <dbReference type="Pfam" id="PF08279"/>
    </source>
</evidence>
<dbReference type="InterPro" id="IPR036388">
    <property type="entry name" value="WH-like_DNA-bd_sf"/>
</dbReference>
<gene>
    <name evidence="3" type="ORF">GCM10011332_03510</name>
</gene>
<keyword evidence="3" id="KW-0238">DNA-binding</keyword>
<dbReference type="PANTHER" id="PTHR34580">
    <property type="match status" value="1"/>
</dbReference>
<dbReference type="InterPro" id="IPR026881">
    <property type="entry name" value="WYL_dom"/>
</dbReference>
<evidence type="ECO:0000259" key="2">
    <source>
        <dbReference type="Pfam" id="PF13280"/>
    </source>
</evidence>
<organism evidence="3 4">
    <name type="scientific">Terasakiella brassicae</name>
    <dbReference type="NCBI Taxonomy" id="1634917"/>
    <lineage>
        <taxon>Bacteria</taxon>
        <taxon>Pseudomonadati</taxon>
        <taxon>Pseudomonadota</taxon>
        <taxon>Alphaproteobacteria</taxon>
        <taxon>Rhodospirillales</taxon>
        <taxon>Terasakiellaceae</taxon>
        <taxon>Terasakiella</taxon>
    </lineage>
</organism>
<comment type="caution">
    <text evidence="3">The sequence shown here is derived from an EMBL/GenBank/DDBJ whole genome shotgun (WGS) entry which is preliminary data.</text>
</comment>
<feature type="domain" description="WYL" evidence="2">
    <location>
        <begin position="139"/>
        <end position="205"/>
    </location>
</feature>
<evidence type="ECO:0000313" key="3">
    <source>
        <dbReference type="EMBL" id="GGF53426.1"/>
    </source>
</evidence>
<dbReference type="SUPFAM" id="SSF46785">
    <property type="entry name" value="Winged helix' DNA-binding domain"/>
    <property type="match status" value="1"/>
</dbReference>